<evidence type="ECO:0000313" key="3">
    <source>
        <dbReference type="EMBL" id="NHN35327.1"/>
    </source>
</evidence>
<proteinExistence type="predicted"/>
<keyword evidence="4" id="KW-1185">Reference proteome</keyword>
<feature type="domain" description="TnsE C-terminal" evidence="2">
    <location>
        <begin position="402"/>
        <end position="525"/>
    </location>
</feature>
<name>A0ABX0JGN5_9BACL</name>
<dbReference type="EMBL" id="JAAOIW010000031">
    <property type="protein sequence ID" value="NHN35327.1"/>
    <property type="molecule type" value="Genomic_DNA"/>
</dbReference>
<sequence length="538" mass="61106">MAALTLRSWPFPENHEAELIWFGSPFMDYKGNWRIRVAFRTKAAGIKIVSYPWGTIPYLRIGQIYSNGTYDQIRPMSGSAFHFSIEALNQGNVTNGFKLPKRLIDFDKKPELGLQNIIQYRANDITYCIPVIELIRVMFINSRYLAYYLFQPHGLDLLIDKSDTRGRTLHFDLSLRVPARLATDSNARHLSWIHTDQKIRNMWDSVYQLMFSKAIKDSPYNPSAILKKGIPLDVTLPVLGPIEMHVRGVQFMDYVLVKEILAIGGFNHPSDEILFWHPSKKRREWSSGDKTVRIIPGSKKDDFVLNDQSNNAKEDANQDILETPPTIMKFANYPVVETRRLNVSHSNTGNEVIVSSGRGGKHAGSSEEVSTQDSMVGGDTPPIDFQTLETIPASEAIGLEPFFKMIEILKKTFPVSIKMSVLRVPAGKRFSICANGARRTCAIVQITYGTATTFIVEVARPDDWSISTLILRPTDQSSFRVIERNIKLLLEGLVQKSGHWDQHVLNRCNDMNNIEKVKHYQSDTIRDWAYRLAGKLST</sequence>
<dbReference type="Pfam" id="PF18623">
    <property type="entry name" value="TnsE_C"/>
    <property type="match status" value="1"/>
</dbReference>
<dbReference type="Proteomes" id="UP001165962">
    <property type="component" value="Unassembled WGS sequence"/>
</dbReference>
<evidence type="ECO:0000313" key="4">
    <source>
        <dbReference type="Proteomes" id="UP001165962"/>
    </source>
</evidence>
<dbReference type="InterPro" id="IPR041419">
    <property type="entry name" value="TnsE_C"/>
</dbReference>
<evidence type="ECO:0000259" key="2">
    <source>
        <dbReference type="Pfam" id="PF18623"/>
    </source>
</evidence>
<feature type="region of interest" description="Disordered" evidence="1">
    <location>
        <begin position="349"/>
        <end position="378"/>
    </location>
</feature>
<comment type="caution">
    <text evidence="3">The sequence shown here is derived from an EMBL/GenBank/DDBJ whole genome shotgun (WGS) entry which is preliminary data.</text>
</comment>
<gene>
    <name evidence="3" type="ORF">G9U52_37095</name>
</gene>
<dbReference type="RefSeq" id="WP_166157953.1">
    <property type="nucleotide sequence ID" value="NZ_JAAOIW010000031.1"/>
</dbReference>
<organism evidence="3 4">
    <name type="scientific">Paenibacillus agricola</name>
    <dbReference type="NCBI Taxonomy" id="2716264"/>
    <lineage>
        <taxon>Bacteria</taxon>
        <taxon>Bacillati</taxon>
        <taxon>Bacillota</taxon>
        <taxon>Bacilli</taxon>
        <taxon>Bacillales</taxon>
        <taxon>Paenibacillaceae</taxon>
        <taxon>Paenibacillus</taxon>
    </lineage>
</organism>
<reference evidence="3" key="1">
    <citation type="submission" date="2020-03" db="EMBL/GenBank/DDBJ databases">
        <title>Draft sequencing of Paenibacilllus sp. S3N08.</title>
        <authorList>
            <person name="Kim D.-U."/>
        </authorList>
    </citation>
    <scope>NUCLEOTIDE SEQUENCE</scope>
    <source>
        <strain evidence="3">S3N08</strain>
    </source>
</reference>
<accession>A0ABX0JGN5</accession>
<protein>
    <recommendedName>
        <fullName evidence="2">TnsE C-terminal domain-containing protein</fullName>
    </recommendedName>
</protein>
<evidence type="ECO:0000256" key="1">
    <source>
        <dbReference type="SAM" id="MobiDB-lite"/>
    </source>
</evidence>